<organism evidence="3 4">
    <name type="scientific">Loktanella gaetbuli</name>
    <dbReference type="NCBI Taxonomy" id="2881335"/>
    <lineage>
        <taxon>Bacteria</taxon>
        <taxon>Pseudomonadati</taxon>
        <taxon>Pseudomonadota</taxon>
        <taxon>Alphaproteobacteria</taxon>
        <taxon>Rhodobacterales</taxon>
        <taxon>Roseobacteraceae</taxon>
        <taxon>Loktanella</taxon>
    </lineage>
</organism>
<evidence type="ECO:0000256" key="1">
    <source>
        <dbReference type="SAM" id="MobiDB-lite"/>
    </source>
</evidence>
<reference evidence="3" key="1">
    <citation type="submission" date="2021-10" db="EMBL/GenBank/DDBJ databases">
        <title>Loktanella gaetbuli sp. nov., isolated from a tidal flat.</title>
        <authorList>
            <person name="Park S."/>
            <person name="Yoon J.-H."/>
        </authorList>
    </citation>
    <scope>NUCLEOTIDE SEQUENCE</scope>
    <source>
        <strain evidence="3">TSTF-M6</strain>
    </source>
</reference>
<evidence type="ECO:0000313" key="3">
    <source>
        <dbReference type="EMBL" id="MCB5200326.1"/>
    </source>
</evidence>
<proteinExistence type="predicted"/>
<dbReference type="EC" id="2.3.1.234" evidence="3"/>
<keyword evidence="3" id="KW-0808">Transferase</keyword>
<dbReference type="Proteomes" id="UP001138961">
    <property type="component" value="Unassembled WGS sequence"/>
</dbReference>
<dbReference type="InterPro" id="IPR000905">
    <property type="entry name" value="Gcp-like_dom"/>
</dbReference>
<dbReference type="GO" id="GO:0061711">
    <property type="term" value="F:tRNA N(6)-L-threonylcarbamoyladenine synthase activity"/>
    <property type="evidence" value="ECO:0007669"/>
    <property type="project" value="UniProtKB-EC"/>
</dbReference>
<protein>
    <submittedName>
        <fullName evidence="3">tRNA (Adenosine(37)-N6)-threonylcarbamoyltransferase complex dimerization subunit type 1 TsaB</fullName>
        <ecNumber evidence="3">2.3.1.234</ecNumber>
    </submittedName>
</protein>
<feature type="region of interest" description="Disordered" evidence="1">
    <location>
        <begin position="184"/>
        <end position="210"/>
    </location>
</feature>
<evidence type="ECO:0000259" key="2">
    <source>
        <dbReference type="Pfam" id="PF00814"/>
    </source>
</evidence>
<dbReference type="NCBIfam" id="TIGR03725">
    <property type="entry name" value="T6A_YeaZ"/>
    <property type="match status" value="1"/>
</dbReference>
<dbReference type="EMBL" id="JAJATZ010000007">
    <property type="protein sequence ID" value="MCB5200326.1"/>
    <property type="molecule type" value="Genomic_DNA"/>
</dbReference>
<evidence type="ECO:0000313" key="4">
    <source>
        <dbReference type="Proteomes" id="UP001138961"/>
    </source>
</evidence>
<dbReference type="RefSeq" id="WP_226748873.1">
    <property type="nucleotide sequence ID" value="NZ_JAJATZ010000007.1"/>
</dbReference>
<dbReference type="InterPro" id="IPR022496">
    <property type="entry name" value="T6A_TsaB"/>
</dbReference>
<keyword evidence="3" id="KW-0012">Acyltransferase</keyword>
<keyword evidence="4" id="KW-1185">Reference proteome</keyword>
<dbReference type="PANTHER" id="PTHR11735">
    <property type="entry name" value="TRNA N6-ADENOSINE THREONYLCARBAMOYLTRANSFERASE"/>
    <property type="match status" value="1"/>
</dbReference>
<comment type="caution">
    <text evidence="3">The sequence shown here is derived from an EMBL/GenBank/DDBJ whole genome shotgun (WGS) entry which is preliminary data.</text>
</comment>
<dbReference type="InterPro" id="IPR043129">
    <property type="entry name" value="ATPase_NBD"/>
</dbReference>
<feature type="domain" description="Gcp-like" evidence="2">
    <location>
        <begin position="35"/>
        <end position="124"/>
    </location>
</feature>
<gene>
    <name evidence="3" type="primary">tsaB</name>
    <name evidence="3" type="ORF">LGQ03_13845</name>
</gene>
<name>A0ABS8BXT2_9RHOB</name>
<dbReference type="PANTHER" id="PTHR11735:SF11">
    <property type="entry name" value="TRNA THREONYLCARBAMOYLADENOSINE BIOSYNTHESIS PROTEIN TSAB"/>
    <property type="match status" value="1"/>
</dbReference>
<sequence>MNATATVLAFDTSGPQCAAALMTPSGITTRIDAMSKGQAEHLMPMLDEMLRDAGLDWSGLGAIGVGIGPGNFTGIRIAVAAARGLALALNIPAIGVSSLEAQVEGLTGPVISVLDARSGRFYAQFFDATTRGTPEFLEPGQAPACPAGIRPAYVGAAAFGEVIAAAMPPATAMAIIASRRMQTPQPRPAPLYLRPADAAPPRDAPPVVVP</sequence>
<dbReference type="Gene3D" id="3.30.420.40">
    <property type="match status" value="2"/>
</dbReference>
<accession>A0ABS8BXT2</accession>
<dbReference type="Pfam" id="PF00814">
    <property type="entry name" value="TsaD"/>
    <property type="match status" value="1"/>
</dbReference>
<dbReference type="SUPFAM" id="SSF53067">
    <property type="entry name" value="Actin-like ATPase domain"/>
    <property type="match status" value="1"/>
</dbReference>
<feature type="compositionally biased region" description="Low complexity" evidence="1">
    <location>
        <begin position="190"/>
        <end position="201"/>
    </location>
</feature>